<dbReference type="AlphaFoldDB" id="A0A830HK85"/>
<dbReference type="EMBL" id="BNJQ01000012">
    <property type="protein sequence ID" value="GHP06220.1"/>
    <property type="molecule type" value="Genomic_DNA"/>
</dbReference>
<organism evidence="2 3">
    <name type="scientific">Pycnococcus provasolii</name>
    <dbReference type="NCBI Taxonomy" id="41880"/>
    <lineage>
        <taxon>Eukaryota</taxon>
        <taxon>Viridiplantae</taxon>
        <taxon>Chlorophyta</taxon>
        <taxon>Pseudoscourfieldiophyceae</taxon>
        <taxon>Pseudoscourfieldiales</taxon>
        <taxon>Pycnococcaceae</taxon>
        <taxon>Pycnococcus</taxon>
    </lineage>
</organism>
<sequence length="270" mass="28645">MALTARSLRPSLSRPVVSCRPRASLCRASSSSPSSSSSSSVPAASSVQHKAGVALTSFAAPLVLAANDAAYAVGGEHGILEGRTFALLHPAVEFFLLGTITYAGYLGLQWRRARKDIPEEIEALKALVPAPQVAVGANGDEEKAPEVPENPKIAELQAERKEILAAGVRDKHTVWGNLLLGTGVVLTFEGCFNTFLRTGKLFPGPHLYAGATITCLWAIAAAMTPAMQKGNETARSIHIALNAVNFGLFLWQVPTGLEIVGKVFQFTSWP</sequence>
<protein>
    <recommendedName>
        <fullName evidence="4">DUF4079 domain-containing protein</fullName>
    </recommendedName>
</protein>
<accession>A0A830HK85</accession>
<evidence type="ECO:0000256" key="1">
    <source>
        <dbReference type="SAM" id="Phobius"/>
    </source>
</evidence>
<dbReference type="Proteomes" id="UP000660262">
    <property type="component" value="Unassembled WGS sequence"/>
</dbReference>
<evidence type="ECO:0000313" key="3">
    <source>
        <dbReference type="Proteomes" id="UP000660262"/>
    </source>
</evidence>
<dbReference type="GO" id="GO:0009534">
    <property type="term" value="C:chloroplast thylakoid"/>
    <property type="evidence" value="ECO:0007669"/>
    <property type="project" value="TreeGrafter"/>
</dbReference>
<keyword evidence="1" id="KW-0472">Membrane</keyword>
<dbReference type="OrthoDB" id="4914at2759"/>
<reference evidence="2" key="1">
    <citation type="submission" date="2020-10" db="EMBL/GenBank/DDBJ databases">
        <title>Unveiling of a novel bifunctional photoreceptor, Dualchrome1, isolated from a cosmopolitan green alga.</title>
        <authorList>
            <person name="Suzuki S."/>
            <person name="Kawachi M."/>
        </authorList>
    </citation>
    <scope>NUCLEOTIDE SEQUENCE</scope>
    <source>
        <strain evidence="2">NIES 2893</strain>
    </source>
</reference>
<evidence type="ECO:0000313" key="2">
    <source>
        <dbReference type="EMBL" id="GHP06220.1"/>
    </source>
</evidence>
<keyword evidence="1" id="KW-0812">Transmembrane</keyword>
<dbReference type="Pfam" id="PF13301">
    <property type="entry name" value="DUF4079"/>
    <property type="match status" value="1"/>
</dbReference>
<keyword evidence="1" id="KW-1133">Transmembrane helix</keyword>
<dbReference type="InterPro" id="IPR025067">
    <property type="entry name" value="DUF4079"/>
</dbReference>
<dbReference type="PANTHER" id="PTHR34679">
    <property type="match status" value="1"/>
</dbReference>
<feature type="transmembrane region" description="Helical" evidence="1">
    <location>
        <begin position="87"/>
        <end position="108"/>
    </location>
</feature>
<name>A0A830HK85_9CHLO</name>
<proteinExistence type="predicted"/>
<feature type="transmembrane region" description="Helical" evidence="1">
    <location>
        <begin position="207"/>
        <end position="227"/>
    </location>
</feature>
<evidence type="ECO:0008006" key="4">
    <source>
        <dbReference type="Google" id="ProtNLM"/>
    </source>
</evidence>
<keyword evidence="3" id="KW-1185">Reference proteome</keyword>
<gene>
    <name evidence="2" type="ORF">PPROV_000496700</name>
</gene>
<comment type="caution">
    <text evidence="2">The sequence shown here is derived from an EMBL/GenBank/DDBJ whole genome shotgun (WGS) entry which is preliminary data.</text>
</comment>
<dbReference type="PANTHER" id="PTHR34679:SF2">
    <property type="entry name" value="OS02G0122500 PROTEIN"/>
    <property type="match status" value="1"/>
</dbReference>
<feature type="transmembrane region" description="Helical" evidence="1">
    <location>
        <begin position="174"/>
        <end position="195"/>
    </location>
</feature>